<evidence type="ECO:0000313" key="2">
    <source>
        <dbReference type="Proteomes" id="UP000525078"/>
    </source>
</evidence>
<reference evidence="1 2" key="1">
    <citation type="journal article" date="2020" name="bioRxiv">
        <title>Sequence and annotation of 42 cannabis genomes reveals extensive copy number variation in cannabinoid synthesis and pathogen resistance genes.</title>
        <authorList>
            <person name="Mckernan K.J."/>
            <person name="Helbert Y."/>
            <person name="Kane L.T."/>
            <person name="Ebling H."/>
            <person name="Zhang L."/>
            <person name="Liu B."/>
            <person name="Eaton Z."/>
            <person name="Mclaughlin S."/>
            <person name="Kingan S."/>
            <person name="Baybayan P."/>
            <person name="Concepcion G."/>
            <person name="Jordan M."/>
            <person name="Riva A."/>
            <person name="Barbazuk W."/>
            <person name="Harkins T."/>
        </authorList>
    </citation>
    <scope>NUCLEOTIDE SEQUENCE [LARGE SCALE GENOMIC DNA]</scope>
    <source>
        <strain evidence="2">cv. Jamaican Lion 4</strain>
        <tissue evidence="1">Leaf</tissue>
    </source>
</reference>
<dbReference type="EMBL" id="JAATIP010000032">
    <property type="protein sequence ID" value="KAF4389093.1"/>
    <property type="molecule type" value="Genomic_DNA"/>
</dbReference>
<proteinExistence type="predicted"/>
<name>A0A7J6H1Q3_CANSA</name>
<organism evidence="1 2">
    <name type="scientific">Cannabis sativa</name>
    <name type="common">Hemp</name>
    <name type="synonym">Marijuana</name>
    <dbReference type="NCBI Taxonomy" id="3483"/>
    <lineage>
        <taxon>Eukaryota</taxon>
        <taxon>Viridiplantae</taxon>
        <taxon>Streptophyta</taxon>
        <taxon>Embryophyta</taxon>
        <taxon>Tracheophyta</taxon>
        <taxon>Spermatophyta</taxon>
        <taxon>Magnoliopsida</taxon>
        <taxon>eudicotyledons</taxon>
        <taxon>Gunneridae</taxon>
        <taxon>Pentapetalae</taxon>
        <taxon>rosids</taxon>
        <taxon>fabids</taxon>
        <taxon>Rosales</taxon>
        <taxon>Cannabaceae</taxon>
        <taxon>Cannabis</taxon>
    </lineage>
</organism>
<comment type="caution">
    <text evidence="1">The sequence shown here is derived from an EMBL/GenBank/DDBJ whole genome shotgun (WGS) entry which is preliminary data.</text>
</comment>
<sequence>MQYLDPKTRKEEKNQAKPFLSCSLSHTDSLVGNEASLIYIVFRANFSFHTLNLLFFFTHPFLYQKDSPGFDFNFQGILINSCPGRILTRGEEKRREEKTLLLVYVLKLSGYSSYSVFDFLSLECRGLLYLAKDD</sequence>
<evidence type="ECO:0000313" key="1">
    <source>
        <dbReference type="EMBL" id="KAF4389093.1"/>
    </source>
</evidence>
<gene>
    <name evidence="1" type="ORF">F8388_026822</name>
</gene>
<dbReference type="Proteomes" id="UP000525078">
    <property type="component" value="Unassembled WGS sequence"/>
</dbReference>
<accession>A0A7J6H1Q3</accession>
<protein>
    <submittedName>
        <fullName evidence="1">Uncharacterized protein</fullName>
    </submittedName>
</protein>
<dbReference type="AlphaFoldDB" id="A0A7J6H1Q3"/>